<dbReference type="InterPro" id="IPR001240">
    <property type="entry name" value="PRAI_dom"/>
</dbReference>
<dbReference type="SUPFAM" id="SSF51366">
    <property type="entry name" value="Ribulose-phoshate binding barrel"/>
    <property type="match status" value="1"/>
</dbReference>
<reference evidence="13" key="1">
    <citation type="submission" date="2016-10" db="EMBL/GenBank/DDBJ databases">
        <authorList>
            <person name="Varghese N."/>
        </authorList>
    </citation>
    <scope>NUCLEOTIDE SEQUENCE [LARGE SCALE GENOMIC DNA]</scope>
    <source>
        <strain evidence="13">HL 19</strain>
    </source>
</reference>
<dbReference type="RefSeq" id="WP_054965805.1">
    <property type="nucleotide sequence ID" value="NZ_FMUN01000008.1"/>
</dbReference>
<dbReference type="NCBIfam" id="NF002298">
    <property type="entry name" value="PRK01222.1-4"/>
    <property type="match status" value="1"/>
</dbReference>
<keyword evidence="7 10" id="KW-0822">Tryptophan biosynthesis</keyword>
<dbReference type="UniPathway" id="UPA00035">
    <property type="reaction ID" value="UER00042"/>
</dbReference>
<dbReference type="Proteomes" id="UP000183104">
    <property type="component" value="Unassembled WGS sequence"/>
</dbReference>
<dbReference type="GO" id="GO:0004640">
    <property type="term" value="F:phosphoribosylanthranilate isomerase activity"/>
    <property type="evidence" value="ECO:0007669"/>
    <property type="project" value="UniProtKB-UniRule"/>
</dbReference>
<dbReference type="NCBIfam" id="NF002299">
    <property type="entry name" value="PRK01222.1-6"/>
    <property type="match status" value="1"/>
</dbReference>
<keyword evidence="13" id="KW-1185">Reference proteome</keyword>
<evidence type="ECO:0000256" key="1">
    <source>
        <dbReference type="ARBA" id="ARBA00001164"/>
    </source>
</evidence>
<dbReference type="InterPro" id="IPR011060">
    <property type="entry name" value="RibuloseP-bd_barrel"/>
</dbReference>
<proteinExistence type="inferred from homology"/>
<evidence type="ECO:0000313" key="12">
    <source>
        <dbReference type="EMBL" id="SCY60744.1"/>
    </source>
</evidence>
<evidence type="ECO:0000256" key="2">
    <source>
        <dbReference type="ARBA" id="ARBA00004664"/>
    </source>
</evidence>
<dbReference type="GO" id="GO:0000162">
    <property type="term" value="P:L-tryptophan biosynthetic process"/>
    <property type="evidence" value="ECO:0007669"/>
    <property type="project" value="UniProtKB-UniRule"/>
</dbReference>
<evidence type="ECO:0000256" key="8">
    <source>
        <dbReference type="ARBA" id="ARBA00023141"/>
    </source>
</evidence>
<dbReference type="CDD" id="cd00405">
    <property type="entry name" value="PRAI"/>
    <property type="match status" value="1"/>
</dbReference>
<dbReference type="EC" id="5.3.1.24" evidence="4 10"/>
<dbReference type="PANTHER" id="PTHR42894">
    <property type="entry name" value="N-(5'-PHOSPHORIBOSYL)ANTHRANILATE ISOMERASE"/>
    <property type="match status" value="1"/>
</dbReference>
<name>A0A0P9C5U6_9GAMM</name>
<comment type="catalytic activity">
    <reaction evidence="1 10">
        <text>N-(5-phospho-beta-D-ribosyl)anthranilate = 1-(2-carboxyphenylamino)-1-deoxy-D-ribulose 5-phosphate</text>
        <dbReference type="Rhea" id="RHEA:21540"/>
        <dbReference type="ChEBI" id="CHEBI:18277"/>
        <dbReference type="ChEBI" id="CHEBI:58613"/>
        <dbReference type="EC" id="5.3.1.24"/>
    </reaction>
</comment>
<dbReference type="PATRIC" id="fig|381306.5.peg.2719"/>
<evidence type="ECO:0000259" key="11">
    <source>
        <dbReference type="Pfam" id="PF00697"/>
    </source>
</evidence>
<sequence>MARTRVKICGITRPEDGRMAAAAGADAIGLVFHPDSPRAVSPERAAEICAALPPFVTAVGLFVDPAREQVERTLAACPLDLLQFHGGEAPEFCAAFGRRYLKAVRVGAETDLAAAAARYGADRLLLDAYVPGQAGGTGRSFNWALIPADLASRVVLAGGLDAENVGEAVRAVGPYAVDASSGVEEGPGVKSAARVKAFIQGVRDADRG</sequence>
<accession>A0A0P9C5U6</accession>
<dbReference type="PANTHER" id="PTHR42894:SF1">
    <property type="entry name" value="N-(5'-PHOSPHORIBOSYL)ANTHRANILATE ISOMERASE"/>
    <property type="match status" value="1"/>
</dbReference>
<gene>
    <name evidence="10" type="primary">trpF</name>
    <name evidence="12" type="ORF">SAMN05661077_2660</name>
</gene>
<dbReference type="STRING" id="381306.AN478_06485"/>
<feature type="domain" description="N-(5'phosphoribosyl) anthranilate isomerase (PRAI)" evidence="11">
    <location>
        <begin position="6"/>
        <end position="200"/>
    </location>
</feature>
<dbReference type="InterPro" id="IPR013785">
    <property type="entry name" value="Aldolase_TIM"/>
</dbReference>
<keyword evidence="9 10" id="KW-0413">Isomerase</keyword>
<evidence type="ECO:0000256" key="4">
    <source>
        <dbReference type="ARBA" id="ARBA00012572"/>
    </source>
</evidence>
<evidence type="ECO:0000256" key="5">
    <source>
        <dbReference type="ARBA" id="ARBA00022272"/>
    </source>
</evidence>
<dbReference type="FunFam" id="3.20.20.70:FF:000075">
    <property type="entry name" value="Tryptophan biosynthesis protein TRP1"/>
    <property type="match status" value="1"/>
</dbReference>
<dbReference type="Pfam" id="PF00697">
    <property type="entry name" value="PRAI"/>
    <property type="match status" value="1"/>
</dbReference>
<dbReference type="Gene3D" id="3.20.20.70">
    <property type="entry name" value="Aldolase class I"/>
    <property type="match status" value="1"/>
</dbReference>
<evidence type="ECO:0000313" key="13">
    <source>
        <dbReference type="Proteomes" id="UP000183104"/>
    </source>
</evidence>
<dbReference type="OrthoDB" id="9796196at2"/>
<evidence type="ECO:0000256" key="7">
    <source>
        <dbReference type="ARBA" id="ARBA00022822"/>
    </source>
</evidence>
<evidence type="ECO:0000256" key="9">
    <source>
        <dbReference type="ARBA" id="ARBA00023235"/>
    </source>
</evidence>
<comment type="pathway">
    <text evidence="2 10">Amino-acid biosynthesis; L-tryptophan biosynthesis; L-tryptophan from chorismate: step 3/5.</text>
</comment>
<evidence type="ECO:0000256" key="6">
    <source>
        <dbReference type="ARBA" id="ARBA00022605"/>
    </source>
</evidence>
<comment type="similarity">
    <text evidence="3 10">Belongs to the TrpF family.</text>
</comment>
<dbReference type="EMBL" id="FMUN01000008">
    <property type="protein sequence ID" value="SCY60744.1"/>
    <property type="molecule type" value="Genomic_DNA"/>
</dbReference>
<dbReference type="InterPro" id="IPR044643">
    <property type="entry name" value="TrpF_fam"/>
</dbReference>
<evidence type="ECO:0000256" key="10">
    <source>
        <dbReference type="HAMAP-Rule" id="MF_00135"/>
    </source>
</evidence>
<dbReference type="AlphaFoldDB" id="A0A0P9C5U6"/>
<evidence type="ECO:0000256" key="3">
    <source>
        <dbReference type="ARBA" id="ARBA00007571"/>
    </source>
</evidence>
<organism evidence="12 13">
    <name type="scientific">Thiohalorhabdus denitrificans</name>
    <dbReference type="NCBI Taxonomy" id="381306"/>
    <lineage>
        <taxon>Bacteria</taxon>
        <taxon>Pseudomonadati</taxon>
        <taxon>Pseudomonadota</taxon>
        <taxon>Gammaproteobacteria</taxon>
        <taxon>Thiohalorhabdales</taxon>
        <taxon>Thiohalorhabdaceae</taxon>
        <taxon>Thiohalorhabdus</taxon>
    </lineage>
</organism>
<keyword evidence="8 10" id="KW-0057">Aromatic amino acid biosynthesis</keyword>
<keyword evidence="6 10" id="KW-0028">Amino-acid biosynthesis</keyword>
<dbReference type="HAMAP" id="MF_00135">
    <property type="entry name" value="PRAI"/>
    <property type="match status" value="1"/>
</dbReference>
<protein>
    <recommendedName>
        <fullName evidence="5 10">N-(5'-phosphoribosyl)anthranilate isomerase</fullName>
        <shortName evidence="10">PRAI</shortName>
        <ecNumber evidence="4 10">5.3.1.24</ecNumber>
    </recommendedName>
</protein>